<dbReference type="EMBL" id="CM042881">
    <property type="protein sequence ID" value="KAI4384613.1"/>
    <property type="molecule type" value="Genomic_DNA"/>
</dbReference>
<accession>A0ACB9S003</accession>
<comment type="caution">
    <text evidence="1">The sequence shown here is derived from an EMBL/GenBank/DDBJ whole genome shotgun (WGS) entry which is preliminary data.</text>
</comment>
<proteinExistence type="predicted"/>
<organism evidence="1 2">
    <name type="scientific">Melastoma candidum</name>
    <dbReference type="NCBI Taxonomy" id="119954"/>
    <lineage>
        <taxon>Eukaryota</taxon>
        <taxon>Viridiplantae</taxon>
        <taxon>Streptophyta</taxon>
        <taxon>Embryophyta</taxon>
        <taxon>Tracheophyta</taxon>
        <taxon>Spermatophyta</taxon>
        <taxon>Magnoliopsida</taxon>
        <taxon>eudicotyledons</taxon>
        <taxon>Gunneridae</taxon>
        <taxon>Pentapetalae</taxon>
        <taxon>rosids</taxon>
        <taxon>malvids</taxon>
        <taxon>Myrtales</taxon>
        <taxon>Melastomataceae</taxon>
        <taxon>Melastomatoideae</taxon>
        <taxon>Melastomateae</taxon>
        <taxon>Melastoma</taxon>
    </lineage>
</organism>
<dbReference type="Proteomes" id="UP001057402">
    <property type="component" value="Chromosome 2"/>
</dbReference>
<name>A0ACB9S003_9MYRT</name>
<evidence type="ECO:0000313" key="1">
    <source>
        <dbReference type="EMBL" id="KAI4384613.1"/>
    </source>
</evidence>
<keyword evidence="2" id="KW-1185">Reference proteome</keyword>
<gene>
    <name evidence="1" type="ORF">MLD38_002739</name>
</gene>
<evidence type="ECO:0000313" key="2">
    <source>
        <dbReference type="Proteomes" id="UP001057402"/>
    </source>
</evidence>
<protein>
    <submittedName>
        <fullName evidence="1">Uncharacterized protein</fullName>
    </submittedName>
</protein>
<sequence length="1016" mass="112498">MEEIKPCVSNPSPNATKDGSSGDADAFELRFEELCKKKLLLDEATYSSSMKLFKDTKHLLLTNTSVFGGGTGEEAVRYWFAFVLYSISRLTEGNEERRISGSGFTLCQILKAAELNMVDFFKELPHFIVKAGPILSIIHGKSWKNKLEAKELQANFVQLSHLSKFYKRAFSEHFLIYEAKDGNVSEGPSTSNKVSDYQRFGWMLFLALRVHAFGRIKNIVTCMNGLVSILVIMIVHLPACFRNFSPSDASRFVRSDKGVDLVASLCKIYETSEDEVRKTLEQANNLISTILKKVSHPASGCKQENLKDIDCDGLIYFEDLMDESSLSSSLSALERDYENSVQCEGELDERVFLNEEDSLLGSGTLSGDAISMSGAKRKYDAFSSPSKTITNPLSPYRSPSSHVNGIVGNSNGVRVTAATPVSTALTTAKWLRTVVSPLPSEPSAELKTFFASCDKDITDDVIRRVNVILEAIFPNTVLGERSATGGLQGANLMDNIWAEQRRLEAMKLYYRVLEAMCRAEAQILHSNNLTSLLTNERFHRCMLACSAELVLATHKTVTMLFPAVLERTGITAFDLSKVIESFVRHEEFLPRELRRHLNTLEERLLEKMVWEKGSSMYNSLIVAKPALAAEICCLSLLAEPMPSLDAIAIHINYSSGGLSQSPLQKHETSSGQNGDIRSPKRPCIDYRSVLVERNSFTSPVKDRLLAFSCMKSKLPPPPLQSAFASPTRPHPGGGGETCAETGINILFTKITKLAAVRINGMLERLQLSQQIKESVYSLFQQILNRRTSLFFNRHIDQIILCSFYGVAKISQTSLTFKEIINNYRKQPHCKPQVFRNVFVDWSSAPWSGKTGHDHVDIITFYNEMFIPSVKPLLVELGLGKASRSNTVPEVGMNDAQCPASPKTSTFPNLPDMSPKKISASHNVYVSPLRSSKMDASISHSSRSYYACVGESTHAYQSPSKDLAAINDRLNGNRKVRGALNFDVDAGLVSDSVVANSLCLQNGSFASSTSASMPERS</sequence>
<reference evidence="2" key="1">
    <citation type="journal article" date="2023" name="Front. Plant Sci.">
        <title>Chromosomal-level genome assembly of Melastoma candidum provides insights into trichome evolution.</title>
        <authorList>
            <person name="Zhong Y."/>
            <person name="Wu W."/>
            <person name="Sun C."/>
            <person name="Zou P."/>
            <person name="Liu Y."/>
            <person name="Dai S."/>
            <person name="Zhou R."/>
        </authorList>
    </citation>
    <scope>NUCLEOTIDE SEQUENCE [LARGE SCALE GENOMIC DNA]</scope>
</reference>